<proteinExistence type="inferred from homology"/>
<feature type="region of interest" description="Disordered" evidence="3">
    <location>
        <begin position="830"/>
        <end position="868"/>
    </location>
</feature>
<keyword evidence="2" id="KW-0813">Transport</keyword>
<dbReference type="InterPro" id="IPR026847">
    <property type="entry name" value="VPS13"/>
</dbReference>
<feature type="compositionally biased region" description="Low complexity" evidence="3">
    <location>
        <begin position="2030"/>
        <end position="2041"/>
    </location>
</feature>
<feature type="compositionally biased region" description="Polar residues" evidence="3">
    <location>
        <begin position="851"/>
        <end position="862"/>
    </location>
</feature>
<protein>
    <submittedName>
        <fullName evidence="5">Vacuolar protein sorting-associated protein 13C isoform 2B, related</fullName>
    </submittedName>
</protein>
<dbReference type="PANTHER" id="PTHR16166:SF93">
    <property type="entry name" value="INTERMEMBRANE LIPID TRANSFER PROTEIN VPS13"/>
    <property type="match status" value="1"/>
</dbReference>
<feature type="compositionally biased region" description="Low complexity" evidence="3">
    <location>
        <begin position="1671"/>
        <end position="1682"/>
    </location>
</feature>
<dbReference type="PANTHER" id="PTHR16166">
    <property type="entry name" value="VACUOLAR PROTEIN SORTING-ASSOCIATED PROTEIN VPS13"/>
    <property type="match status" value="1"/>
</dbReference>
<dbReference type="InterPro" id="IPR026854">
    <property type="entry name" value="VPS13_N"/>
</dbReference>
<dbReference type="OrthoDB" id="272810at2759"/>
<feature type="compositionally biased region" description="Low complexity" evidence="3">
    <location>
        <begin position="2737"/>
        <end position="2754"/>
    </location>
</feature>
<dbReference type="Proteomes" id="UP000030754">
    <property type="component" value="Unassembled WGS sequence"/>
</dbReference>
<reference evidence="5" key="2">
    <citation type="submission" date="2013-10" db="EMBL/GenBank/DDBJ databases">
        <authorList>
            <person name="Aslett M."/>
        </authorList>
    </citation>
    <scope>NUCLEOTIDE SEQUENCE [LARGE SCALE GENOMIC DNA]</scope>
    <source>
        <strain evidence="5">Houghton</strain>
    </source>
</reference>
<feature type="compositionally biased region" description="Basic and acidic residues" evidence="3">
    <location>
        <begin position="2208"/>
        <end position="2220"/>
    </location>
</feature>
<feature type="region of interest" description="Disordered" evidence="3">
    <location>
        <begin position="1635"/>
        <end position="1693"/>
    </location>
</feature>
<gene>
    <name evidence="5" type="ORF">ENH_00068080</name>
</gene>
<comment type="similarity">
    <text evidence="1">Belongs to the VPS13 family.</text>
</comment>
<feature type="compositionally biased region" description="Low complexity" evidence="3">
    <location>
        <begin position="318"/>
        <end position="332"/>
    </location>
</feature>
<feature type="region of interest" description="Disordered" evidence="3">
    <location>
        <begin position="2271"/>
        <end position="2308"/>
    </location>
</feature>
<evidence type="ECO:0000259" key="4">
    <source>
        <dbReference type="Pfam" id="PF12624"/>
    </source>
</evidence>
<evidence type="ECO:0000256" key="1">
    <source>
        <dbReference type="ARBA" id="ARBA00006545"/>
    </source>
</evidence>
<evidence type="ECO:0000256" key="3">
    <source>
        <dbReference type="SAM" id="MobiDB-lite"/>
    </source>
</evidence>
<name>U6N3Q5_9EIME</name>
<feature type="compositionally biased region" description="Polar residues" evidence="3">
    <location>
        <begin position="302"/>
        <end position="311"/>
    </location>
</feature>
<evidence type="ECO:0000256" key="2">
    <source>
        <dbReference type="ARBA" id="ARBA00022448"/>
    </source>
</evidence>
<feature type="region of interest" description="Disordered" evidence="3">
    <location>
        <begin position="2737"/>
        <end position="2763"/>
    </location>
</feature>
<feature type="compositionally biased region" description="Low complexity" evidence="3">
    <location>
        <begin position="1074"/>
        <end position="1093"/>
    </location>
</feature>
<feature type="compositionally biased region" description="Low complexity" evidence="3">
    <location>
        <begin position="361"/>
        <end position="379"/>
    </location>
</feature>
<feature type="compositionally biased region" description="Polar residues" evidence="3">
    <location>
        <begin position="2180"/>
        <end position="2202"/>
    </location>
</feature>
<reference evidence="5" key="1">
    <citation type="submission" date="2013-10" db="EMBL/GenBank/DDBJ databases">
        <title>Genomic analysis of the causative agents of coccidiosis in chickens.</title>
        <authorList>
            <person name="Reid A.J."/>
            <person name="Blake D."/>
            <person name="Billington K."/>
            <person name="Browne H."/>
            <person name="Dunn M."/>
            <person name="Hung S."/>
            <person name="Kawahara F."/>
            <person name="Miranda-Saavedra D."/>
            <person name="Mourier T."/>
            <person name="Nagra H."/>
            <person name="Otto T.D."/>
            <person name="Rawlings N."/>
            <person name="Sanchez A."/>
            <person name="Sanders M."/>
            <person name="Subramaniam C."/>
            <person name="Tay Y."/>
            <person name="Dear P."/>
            <person name="Doerig C."/>
            <person name="Gruber A."/>
            <person name="Parkinson J."/>
            <person name="Shirley M."/>
            <person name="Wan K.L."/>
            <person name="Berriman M."/>
            <person name="Tomley F."/>
            <person name="Pain A."/>
        </authorList>
    </citation>
    <scope>NUCLEOTIDE SEQUENCE [LARGE SCALE GENOMIC DNA]</scope>
    <source>
        <strain evidence="5">Houghton</strain>
    </source>
</reference>
<feature type="compositionally biased region" description="Basic and acidic residues" evidence="3">
    <location>
        <begin position="2020"/>
        <end position="2029"/>
    </location>
</feature>
<feature type="compositionally biased region" description="Low complexity" evidence="3">
    <location>
        <begin position="1321"/>
        <end position="1342"/>
    </location>
</feature>
<organism evidence="5 6">
    <name type="scientific">Eimeria necatrix</name>
    <dbReference type="NCBI Taxonomy" id="51315"/>
    <lineage>
        <taxon>Eukaryota</taxon>
        <taxon>Sar</taxon>
        <taxon>Alveolata</taxon>
        <taxon>Apicomplexa</taxon>
        <taxon>Conoidasida</taxon>
        <taxon>Coccidia</taxon>
        <taxon>Eucoccidiorida</taxon>
        <taxon>Eimeriorina</taxon>
        <taxon>Eimeriidae</taxon>
        <taxon>Eimeria</taxon>
    </lineage>
</organism>
<feature type="region of interest" description="Disordered" evidence="3">
    <location>
        <begin position="2019"/>
        <end position="2081"/>
    </location>
</feature>
<feature type="region of interest" description="Disordered" evidence="3">
    <location>
        <begin position="2180"/>
        <end position="2220"/>
    </location>
</feature>
<dbReference type="VEuPathDB" id="ToxoDB:ENH_00068080"/>
<feature type="compositionally biased region" description="Acidic residues" evidence="3">
    <location>
        <begin position="2278"/>
        <end position="2294"/>
    </location>
</feature>
<dbReference type="RefSeq" id="XP_013437841.1">
    <property type="nucleotide sequence ID" value="XM_013582387.1"/>
</dbReference>
<feature type="compositionally biased region" description="Polar residues" evidence="3">
    <location>
        <begin position="2298"/>
        <end position="2308"/>
    </location>
</feature>
<feature type="region of interest" description="Disordered" evidence="3">
    <location>
        <begin position="2941"/>
        <end position="2995"/>
    </location>
</feature>
<feature type="region of interest" description="Disordered" evidence="3">
    <location>
        <begin position="1927"/>
        <end position="1963"/>
    </location>
</feature>
<feature type="compositionally biased region" description="Polar residues" evidence="3">
    <location>
        <begin position="1369"/>
        <end position="1379"/>
    </location>
</feature>
<evidence type="ECO:0000313" key="6">
    <source>
        <dbReference type="Proteomes" id="UP000030754"/>
    </source>
</evidence>
<feature type="region of interest" description="Disordered" evidence="3">
    <location>
        <begin position="239"/>
        <end position="380"/>
    </location>
</feature>
<dbReference type="EMBL" id="HG725707">
    <property type="protein sequence ID" value="CDJ69374.1"/>
    <property type="molecule type" value="Genomic_DNA"/>
</dbReference>
<accession>U6N3Q5</accession>
<dbReference type="GO" id="GO:0006623">
    <property type="term" value="P:protein targeting to vacuole"/>
    <property type="evidence" value="ECO:0007669"/>
    <property type="project" value="TreeGrafter"/>
</dbReference>
<feature type="region of interest" description="Disordered" evidence="3">
    <location>
        <begin position="2403"/>
        <end position="2462"/>
    </location>
</feature>
<feature type="region of interest" description="Disordered" evidence="3">
    <location>
        <begin position="1074"/>
        <end position="1095"/>
    </location>
</feature>
<feature type="region of interest" description="Disordered" evidence="3">
    <location>
        <begin position="1309"/>
        <end position="1389"/>
    </location>
</feature>
<feature type="compositionally biased region" description="Low complexity" evidence="3">
    <location>
        <begin position="2414"/>
        <end position="2454"/>
    </location>
</feature>
<feature type="compositionally biased region" description="Polar residues" evidence="3">
    <location>
        <begin position="2635"/>
        <end position="2649"/>
    </location>
</feature>
<keyword evidence="6" id="KW-1185">Reference proteome</keyword>
<feature type="compositionally biased region" description="Polar residues" evidence="3">
    <location>
        <begin position="2953"/>
        <end position="2974"/>
    </location>
</feature>
<feature type="domain" description="Chorein N-terminal" evidence="4">
    <location>
        <begin position="1"/>
        <end position="227"/>
    </location>
</feature>
<feature type="region of interest" description="Disordered" evidence="3">
    <location>
        <begin position="2635"/>
        <end position="2683"/>
    </location>
</feature>
<evidence type="ECO:0000313" key="5">
    <source>
        <dbReference type="EMBL" id="CDJ69374.1"/>
    </source>
</evidence>
<sequence length="4452" mass="481806">MLESVVERLLSRYLAPYVQGISKEKLSVAVWSGNVELTELYVKPEVSDLLGIPFKFAWGRIGKITLKIPWASLGSSPVCVDIQDVYLMLEPKPIPRQADAELQQQLRLTKMQQVEACEGQLQEVRQQLQQQLQQQQQQQPGKDAEGGFFFRLANKVLSTLQVSIKGIHLALVDHGRGFKAGILLERMSLHNTDETWTRQDQQQQQQQNFYKACELTGLAAYCALDKRKVAAVAAARDTSATELEEESEVDAELHLGSPQTFSKGAQVGASPGSASEEGKGRSSSPEEAYAVSTELHDEELQGRSTEAPATQTEKKATETGSSARTSSFSFESPVASGAPSREQSRQWHRQSPVSSGGTGTSGARAAAAASGRATGTEGSKTGRCRYILKPLHVRLTIAHAAAKHEFSARLEVLKESHGVAIGKAQLAALLQLLHEAGVRRKRCERLLLREAHTVCLAPEDLEGNGKTQREFTALYGRQLQVEAGVKGVQPLTEKEQRRLQVLYDVVGVRHLAKWRSICREATNRVLEETQKVHELRHPKPPPRRWWQWTAGRVQPQQQDEQQEGDEQPLITQEDIQLIMDSVQKDEILQGMDLPSKYHLSFDLLQFRVSLEDDEDEEDMYREGSESEVALQRPSDLPDEFPLPPRECTALSPVIEAAGAEQIPAENLTTETVTPGTAEGNFSSFISVSLRGLRASLDCCNRQDYSGEDNAEWAFSFSLADFTIRQKKHALVHFRSEGDSSSSTSSPYGRTRVGIFGETGKLMQLPSAILRASPNSLAAARFVLQHQLTPRGNILCVSIHLAPVVASVRPDLLKTLCAFFVFDTPDDVRRLESAESPGSSTAVPRVPASEPAESTTAAGSSDSEAPEQLQRDLGAMRAREFVEGLREKGETVYAAAVHRLPALLQLELNIAAPIFHFDSLAAGSVSVHLGTLALKTDGPCPYDSIRALIDLNETRLLCAPKDAREVSLLRPIPIHMHLQVEKLCQIKLDVSFEQIYLEATPEAVALLLAVPASLAKSVMQPSLPPNALAASFAASAAASTPAAVRGGEEAAKHGSHVPSAAGTALQTIKEIPAALRAAPASPDDDSSSSSTSDSCNGRSFVLESTWRFRQCGFIVHSSSGTNEKGVLKAQISDLEVDVGADSGEGICSVTAALRDAFISDPSTDSLLFQSLDQQASSAAISPQPSLSIEQYRSALSHADTLGQQAESFHDALDEPLDEPEGGAGDARSLRLSLKYSKEGSPQTKVSLVVLPAEFHWRQQSLRQIIQTAQLYKQQLHQQLSAAAETFARPPFLSDAAFAALHDALQAMQSSLARGDGSDQAKPASPSSPTASGNSSSTGSSSSGDGNINGVPWMRTGMEVGGEMPPLAALSGTNVQQGNQPSALRSSSSRSERASLPVSLSLDLTVQGAAVSFWEGRSVCCRVGVRDVCALVTAYPNGDSETLLSIRHAAVILNGRCVVAPREYQEQLEQQMGHDVEEENQPVLVSLKIRQYGGGHPVTGHPLPFSVCVSGRVNQMCLVYIQQDIQAIINYLEDGIFDLFISKSYEAVKQATTGSRSLFALHIDCPLFFVPENKAAIPALQQQQLQQKQEQSPRPESEAESVALAVAPAKVELRGLGRFFVFSAGILQVSNAYTPVAADPGQESPQGGGPRRDSGEDSAGTSLPAPASQQGEASAVSTSSTSQVQKREPRDVAAAPVQDDVAFNLKLDFSGMQLSARDNVDKPLRGPEADGNSVDAMTSVEGKVLETAIVSVRLQAAGRVSVVVETSPWLLHLSREQLTLLFDVLNENLTGQGYSNTMRACPLDSSAATATAVGSSSQISEKGSVEAEKAQEAKPMEDLSPVLRLDVRLCIPKLLLETSVGPHTPLALLTVHRIAVTADATTSADAGTQFQLQVTGDVFAVDDLRPNTINYYRRLAHCTGGVSGDFQGCSRESLGTSDGGDIEESERNNDSAMDGDENCRPAVSLHMSSGGGSGVVEVELRDVTLYALVVGFTDLGKYFSYAYACSTMKRYPKPQAPLLVERQQKEQKRQQQQEQQASSARSSPLGPRTVSRTFEKKGPTATQPAESQPYRRSSSNSSSDNSSTSTIISLSVFNGQFVVFSDLESPTAPLIVWSGDFFVSLMSEGAAISLQQLEIQSSKVSRLEAAPGEGEFAVSSSSSNIRCMSYEYARVSSFGTGQLLRTTQPQQQADTAEEGGQQQLTGSASLAGRVGHDRQEQRGQQDRYGEECLLVGKWPDASRLIPSMLPEGAVLLCESLSARGKGIFFAAATDAELQQHQGESEEDEADSDADETDDVAETTPAQLPGQSRMSAMQRAFSGAAAAATAAAAAAAAEAPRALTTRHSVYLSGATVPVGVERAAKRLSTLTTKVRMQLVIPKFFLRVSSNDIALLLSALRGVNSDGPTVALFPTEMNPSEAAPAPAAKQQADTAPSSAQQSSGSPLQQQQRQLQQPEQLQARQREEQQQEDQLEVAQDVRVVVQLDGVDLLLLDDLRASVVPLVQAHLSVSQLKGRISRQRLVVSLTDMHCGFSFLNVKSGTWDPFIEQLTLTVVYRRDLKLENRLQQQHQQRLRGNSTSGSTAAAVAAAAGVAAPDQWTNSKAARALLISSYSPFLLNLTPQLCRLLSWFVPYLLQHIQQGPSKGPSSTPASRTGSVVLGPDTTKSGSPSALGADDAGDRKQSAIVSPSERSAIATVARGYAADAAAAVAAAQQLQASGAPFRYLNLTGECLYAFTLVSEQQQSEKQQQPGQQQQHGQQQDADEDEERETTGAVMVLQVGGSMSLPLEALMEGRTAESSRSAHIRQRVFLAFCPPISVVQQVTEVLPKVSYADILRSLLCTRDTAKTIDELLGTDETQPAVADTPPATVSAAKAPAQQQQQLRRKCVGPFPHGMQAVLVEAMKSYSVTLMLPNCEQLQQQQAPQRTGRPANLLDETKQMLKSALHGAAVGDTKPPESNPMVTRTLTSPAKQQQQLLQNSAGGFESSGAARGGTTPKHPSLLDLGKSLLHVGDASHRRASRGECELVGQVLSPHPSYKLLLLTSTLILHNRSGMPLEICFLDKGRRPMLLPVAATAAAPLSVLQDQPDTQPGDTQSFKEVLSLDPQLQKIPQWMLERQEHQQEQLTQEFLSQQELLRLLQRATSKNVARYPSGRKISVEATRSRRLGGPGWSPLAFQQQEQQTNKHAYTFLLPNQHFMSVPQDAILGSGWALVCFRPAAFAADNRESEKGEAFPSSPDMAPYSGWSECIDTRNRSIGQQSAHCAYVPPEERGCTAAAVLAAKDAESAASLIKREKLLFFHLLQEDHKTAFPAERMLRTLTIFPSLTLINTTLTELDVCVLPPTLGGSGTQPASTALPHRRPPAASAVQRLQDLQQRPVLQATLTRQSVFYVYEVPPSLQLSLWLRFTILDGAQWSPMLPNFLAPGDGVVARILLPSVNMAPVELEVLQDAAEVAPYVPLLSPKQLVAVISAPRLFVDRTGLNIKPIHGGRYSPDFGGYSLLGDSTTPELSLFMVPRGSEPVECRVDVPALHGFTQAEMAAPSRLYTLRLKTDQLSMSQTAGALCRVVSLVPEFLLTNCLTLPLYFKQDQTQGPIFEVHPGETHAIFWPREDLPKRLQFVVGRGKVWGWSGPVEASEETAGRTWVALPTVGSKGEQTEVYAVDVAPEGGVKGIAIRGPDTPGAFVVRNNCSIVQRVMVHTFHAEMNSSSSSSSSRQQPRPSEADCHFFAHEGQSVVYGWPFPFIHKSRPSVRCFCGWIARQWHPENQYYLTWRTPSTNVTKLGLPGVPDIIVASGKRGDDTLITVQSKDSPTLTKQHTLAPQAAQGQTPQLDVTVETSFTSLDVAVKIQEVAVSLICDRLAEELCYASLSQLAVGLQQRGDKQKVVLRIEKVQIDNQMESGKKPVVLANRGGRDASNTDPQSSQGVLKIPTPFLTLFVVRLNSGSRDVVLKRALVEIDDLEIDIDADMLNGLNDFLWSCIIAFGLADAASRRAVSLEELQVWGCEPLVRSYEPPPLPTILSLESLVISRFRVYCWCSFVLDKMHMMSDLLKLGLRILMASGRLELTGARLSFSQEEFRYLRGTVASFMSCLQERYTYHLLSSLFSSLGQSSLLNLPRMPYEFGRNTIGLAANAVDSVSAGLGSLLSTFTFDSNYISKRRQERGRGASGVREGFLSAGRNIGEGVWALSSIVTKPIEGAQKEGVGGFLKGIGKGLVGSLVKPLDRVGQAVSDVTRGIHAEVSKPMGALKLINKRLRNPRMIGEQGQVRPYDETEAQLRQSLGLAVLRPMQKCMTVLKQDAPHRCHLAVLFYPQDIFLVDLKGGLQGTQQGASRRGSSTGDEAGGQVHVLWHVSVTDIREVKAGSHEVIVRTSQSSSGAQPQAEAGLGRASTLGIIAKTQAGRRSTQPSVTTGAQRDTMQTFHIPCANAALANEVYRELLETQRGSATIVELGANRRAAQLT</sequence>
<feature type="compositionally biased region" description="Polar residues" evidence="3">
    <location>
        <begin position="2058"/>
        <end position="2070"/>
    </location>
</feature>
<dbReference type="GeneID" id="25476941"/>
<dbReference type="GO" id="GO:0045053">
    <property type="term" value="P:protein retention in Golgi apparatus"/>
    <property type="evidence" value="ECO:0007669"/>
    <property type="project" value="TreeGrafter"/>
</dbReference>
<feature type="compositionally biased region" description="Low complexity" evidence="3">
    <location>
        <begin position="2071"/>
        <end position="2081"/>
    </location>
</feature>
<dbReference type="Pfam" id="PF12624">
    <property type="entry name" value="VPS13_N"/>
    <property type="match status" value="1"/>
</dbReference>